<proteinExistence type="predicted"/>
<dbReference type="AlphaFoldDB" id="A0A166L2K8"/>
<reference evidence="1 2" key="1">
    <citation type="submission" date="2016-04" db="EMBL/GenBank/DDBJ databases">
        <title>Draft Genome Assembly of the Bloom-forming Cyanobacterium Nodularia spumigena Strain CENA596 in Shrimp Production Ponds.</title>
        <authorList>
            <person name="Popin R.V."/>
            <person name="Rigonato J."/>
            <person name="Abreu V.A."/>
            <person name="Andreote A.P."/>
            <person name="Silveira S.B."/>
            <person name="Odebrecht C."/>
            <person name="Fiore M.F."/>
        </authorList>
    </citation>
    <scope>NUCLEOTIDE SEQUENCE [LARGE SCALE GENOMIC DNA]</scope>
    <source>
        <strain evidence="1 2">CENA596</strain>
    </source>
</reference>
<evidence type="ECO:0000313" key="1">
    <source>
        <dbReference type="EMBL" id="KZL51836.1"/>
    </source>
</evidence>
<dbReference type="OrthoDB" id="514446at2"/>
<evidence type="ECO:0008006" key="3">
    <source>
        <dbReference type="Google" id="ProtNLM"/>
    </source>
</evidence>
<gene>
    <name evidence="1" type="ORF">A2T98_00040</name>
</gene>
<protein>
    <recommendedName>
        <fullName evidence="3">DUF5132 domain-containing protein</fullName>
    </recommendedName>
</protein>
<comment type="caution">
    <text evidence="1">The sequence shown here is derived from an EMBL/GenBank/DDBJ whole genome shotgun (WGS) entry which is preliminary data.</text>
</comment>
<dbReference type="Proteomes" id="UP000076555">
    <property type="component" value="Unassembled WGS sequence"/>
</dbReference>
<dbReference type="EMBL" id="LWAJ01000001">
    <property type="protein sequence ID" value="KZL51836.1"/>
    <property type="molecule type" value="Genomic_DNA"/>
</dbReference>
<sequence>MTSTFDWQKVNVPEIVDSLTTIIFSPLIIPVAEAVKQPVIRNTIKEGMALSQRCQEVVNEAMERFENRAAEVNTQDYLTDGKSSVAEDFVNVMSDLNADVDRMTNGVVDLRLLVPLALSLLAIRQLLKQGLKLEEIPWYILAWFAFDSFVKLNDKDEIKLVNLPKD</sequence>
<organism evidence="1 2">
    <name type="scientific">Nodularia spumigena CENA596</name>
    <dbReference type="NCBI Taxonomy" id="1819295"/>
    <lineage>
        <taxon>Bacteria</taxon>
        <taxon>Bacillati</taxon>
        <taxon>Cyanobacteriota</taxon>
        <taxon>Cyanophyceae</taxon>
        <taxon>Nostocales</taxon>
        <taxon>Nodulariaceae</taxon>
        <taxon>Nodularia</taxon>
    </lineage>
</organism>
<name>A0A166L2K8_NODSP</name>
<dbReference type="RefSeq" id="WP_063871027.1">
    <property type="nucleotide sequence ID" value="NZ_CAWMRI010000001.1"/>
</dbReference>
<evidence type="ECO:0000313" key="2">
    <source>
        <dbReference type="Proteomes" id="UP000076555"/>
    </source>
</evidence>
<accession>A0A166L2K8</accession>